<evidence type="ECO:0000313" key="4">
    <source>
        <dbReference type="EMBL" id="KIK49990.1"/>
    </source>
</evidence>
<dbReference type="HOGENOM" id="CLU_260773_0_0_1"/>
<gene>
    <name evidence="4" type="ORF">GYMLUDRAFT_266261</name>
</gene>
<dbReference type="EMBL" id="KN834944">
    <property type="protein sequence ID" value="KIK49990.1"/>
    <property type="molecule type" value="Genomic_DNA"/>
</dbReference>
<dbReference type="SUPFAM" id="SSF48403">
    <property type="entry name" value="Ankyrin repeat"/>
    <property type="match status" value="2"/>
</dbReference>
<evidence type="ECO:0000313" key="5">
    <source>
        <dbReference type="Proteomes" id="UP000053593"/>
    </source>
</evidence>
<dbReference type="PANTHER" id="PTHR24198">
    <property type="entry name" value="ANKYRIN REPEAT AND PROTEIN KINASE DOMAIN-CONTAINING PROTEIN"/>
    <property type="match status" value="1"/>
</dbReference>
<keyword evidence="5" id="KW-1185">Reference proteome</keyword>
<feature type="repeat" description="WD" evidence="3">
    <location>
        <begin position="1043"/>
        <end position="1084"/>
    </location>
</feature>
<dbReference type="SMART" id="SM00248">
    <property type="entry name" value="ANK"/>
    <property type="match status" value="8"/>
</dbReference>
<keyword evidence="2" id="KW-0040">ANK repeat</keyword>
<dbReference type="InterPro" id="IPR015943">
    <property type="entry name" value="WD40/YVTN_repeat-like_dom_sf"/>
</dbReference>
<dbReference type="Gene3D" id="1.25.40.20">
    <property type="entry name" value="Ankyrin repeat-containing domain"/>
    <property type="match status" value="3"/>
</dbReference>
<dbReference type="PROSITE" id="PS50294">
    <property type="entry name" value="WD_REPEATS_REGION"/>
    <property type="match status" value="1"/>
</dbReference>
<dbReference type="PANTHER" id="PTHR24198:SF165">
    <property type="entry name" value="ANKYRIN REPEAT-CONTAINING PROTEIN-RELATED"/>
    <property type="match status" value="1"/>
</dbReference>
<dbReference type="OrthoDB" id="3222453at2759"/>
<name>A0A0D0AIQ3_9AGAR</name>
<organism evidence="4 5">
    <name type="scientific">Collybiopsis luxurians FD-317 M1</name>
    <dbReference type="NCBI Taxonomy" id="944289"/>
    <lineage>
        <taxon>Eukaryota</taxon>
        <taxon>Fungi</taxon>
        <taxon>Dikarya</taxon>
        <taxon>Basidiomycota</taxon>
        <taxon>Agaricomycotina</taxon>
        <taxon>Agaricomycetes</taxon>
        <taxon>Agaricomycetidae</taxon>
        <taxon>Agaricales</taxon>
        <taxon>Marasmiineae</taxon>
        <taxon>Omphalotaceae</taxon>
        <taxon>Collybiopsis</taxon>
        <taxon>Collybiopsis luxurians</taxon>
    </lineage>
</organism>
<keyword evidence="3" id="KW-0853">WD repeat</keyword>
<sequence length="1310" mass="141642">MMAKSKVSNSHSNARHFTVFQSGYRIFSNVADDTSTDSATATEAPVAVPTRLSPMEVYTRELLVHGRGYPLWQPKPAENMPEAYRKEGVRIGDVGFLDESGGFFFLFNVCLPADDPVNVRRVPREFEPIPGLDHHKTACKEYPPNWSVACGSEALHHVQGCMSAMEATCASGLSFTSSASQGAVLIMPEGGRKEDHEQHQKFAQYAVEYAHAWYQHVEDLGLGISNGSMYLVTGCDKTRAWGVASFTNVHPESPVFLDFRPLSTAENQRQIYRFTRSDSATSASGADNIFNAQSGCVFLRGFRIAIQKRSSRRTLKTICKSFMRAANISPGQWKSKKNNHFKNNFSTSSQVYHPSDAINRWILNNYPWVDVAITHDNDWVAVIQQTDCEFPPDKVLVQRLSKHLHISRLLDKTDCFFATYEMSNQPAVNLSAVGQKLSVLEAQENGKGNALHPAVKNESIDAAVRAKMSNENNSNNHSGHNEAAVYATATKGSAYIIAYLPQKEADLNSQREIYGYKLQAAVHHDKLDSVKYISIKGASINAQGGALQAIGSPCPIEYPMGQATNVTLQASVHHGKLPRVYLLKEGTSFNAQGGEYGNSLQAVINNGNLCPFIDSGEKDMDVNTYTLHVGVHYGKLASAIYFGEGISINTQGVEHEHILQAIIKSGSLCPASNHLVENGTDVNTQGENYVKAIQMAPNSGTFNLVVYLMDKNINFNAVGGKFGNALSDKIGYVMEQDDDIAVDGRSNENVIHSDKLAIFGYILEHSADINTNGGSNGNALHASASVSIDTLDIARCLLDQGTSIHSDGRSNRHILYASASGNKLDLMEYTWDQGADINADGRSSRNTLFAAVNGDQLDVIEYILEQSADTKADNGSSASAAENDSIDFIGYIVEQGADINDNGGSKGNALYVASAAKPASSNTFDIVSSTLEQGADINANGRSNGNILFAAANGNKFDIVVNTLKAGVGINAGCRSNDSELHAAAASSNKLDAVVYILKQNADVSADSRSNENAAACHSSLDIARDYLKEGAEIDTLDGQHMPHGHADSVWPVRFSPEGARVVSDSNDVTVRIWNVTTGTQIGHSICSVGSSPDGARIWDAATRVQIGDPLHSHGDSAWSKAAVNSCNSQIVKPPEDFGATQGTAGGDILPAVAYNSLINVRLLACYEANSNMKAKESRGLVKVAVSTSMVKIARILYGPESIFHIEGIPNKIVYRTAADVDSPGIVQLLAGHAVQTQIGTSINAAVIVHIFDSEANVKADRWPYENALNAPVYNSNSIFPFLLWLHQFGDAADAKDRLTMPLRQSLLMM</sequence>
<dbReference type="InterPro" id="IPR036770">
    <property type="entry name" value="Ankyrin_rpt-contain_sf"/>
</dbReference>
<dbReference type="SUPFAM" id="SSF50978">
    <property type="entry name" value="WD40 repeat-like"/>
    <property type="match status" value="1"/>
</dbReference>
<dbReference type="InterPro" id="IPR001680">
    <property type="entry name" value="WD40_rpt"/>
</dbReference>
<evidence type="ECO:0000256" key="1">
    <source>
        <dbReference type="ARBA" id="ARBA00022737"/>
    </source>
</evidence>
<dbReference type="Proteomes" id="UP000053593">
    <property type="component" value="Unassembled WGS sequence"/>
</dbReference>
<dbReference type="PROSITE" id="PS50082">
    <property type="entry name" value="WD_REPEATS_2"/>
    <property type="match status" value="1"/>
</dbReference>
<dbReference type="InterPro" id="IPR036322">
    <property type="entry name" value="WD40_repeat_dom_sf"/>
</dbReference>
<evidence type="ECO:0000256" key="2">
    <source>
        <dbReference type="ARBA" id="ARBA00023043"/>
    </source>
</evidence>
<dbReference type="Gene3D" id="2.130.10.10">
    <property type="entry name" value="YVTN repeat-like/Quinoprotein amine dehydrogenase"/>
    <property type="match status" value="1"/>
</dbReference>
<keyword evidence="1" id="KW-0677">Repeat</keyword>
<dbReference type="InterPro" id="IPR002110">
    <property type="entry name" value="Ankyrin_rpt"/>
</dbReference>
<reference evidence="4 5" key="1">
    <citation type="submission" date="2014-04" db="EMBL/GenBank/DDBJ databases">
        <title>Evolutionary Origins and Diversification of the Mycorrhizal Mutualists.</title>
        <authorList>
            <consortium name="DOE Joint Genome Institute"/>
            <consortium name="Mycorrhizal Genomics Consortium"/>
            <person name="Kohler A."/>
            <person name="Kuo A."/>
            <person name="Nagy L.G."/>
            <person name="Floudas D."/>
            <person name="Copeland A."/>
            <person name="Barry K.W."/>
            <person name="Cichocki N."/>
            <person name="Veneault-Fourrey C."/>
            <person name="LaButti K."/>
            <person name="Lindquist E.A."/>
            <person name="Lipzen A."/>
            <person name="Lundell T."/>
            <person name="Morin E."/>
            <person name="Murat C."/>
            <person name="Riley R."/>
            <person name="Ohm R."/>
            <person name="Sun H."/>
            <person name="Tunlid A."/>
            <person name="Henrissat B."/>
            <person name="Grigoriev I.V."/>
            <person name="Hibbett D.S."/>
            <person name="Martin F."/>
        </authorList>
    </citation>
    <scope>NUCLEOTIDE SEQUENCE [LARGE SCALE GENOMIC DNA]</scope>
    <source>
        <strain evidence="4 5">FD-317 M1</strain>
    </source>
</reference>
<proteinExistence type="predicted"/>
<evidence type="ECO:0000256" key="3">
    <source>
        <dbReference type="PROSITE-ProRule" id="PRU00221"/>
    </source>
</evidence>
<protein>
    <submittedName>
        <fullName evidence="4">Uncharacterized protein</fullName>
    </submittedName>
</protein>
<accession>A0A0D0AIQ3</accession>